<dbReference type="Gene3D" id="3.10.10.10">
    <property type="entry name" value="HIV Type 1 Reverse Transcriptase, subunit A, domain 1"/>
    <property type="match status" value="1"/>
</dbReference>
<organism evidence="2 3">
    <name type="scientific">Phytophthora megakarya</name>
    <dbReference type="NCBI Taxonomy" id="4795"/>
    <lineage>
        <taxon>Eukaryota</taxon>
        <taxon>Sar</taxon>
        <taxon>Stramenopiles</taxon>
        <taxon>Oomycota</taxon>
        <taxon>Peronosporomycetes</taxon>
        <taxon>Peronosporales</taxon>
        <taxon>Peronosporaceae</taxon>
        <taxon>Phytophthora</taxon>
    </lineage>
</organism>
<dbReference type="InterPro" id="IPR043502">
    <property type="entry name" value="DNA/RNA_pol_sf"/>
</dbReference>
<comment type="caution">
    <text evidence="2">The sequence shown here is derived from an EMBL/GenBank/DDBJ whole genome shotgun (WGS) entry which is preliminary data.</text>
</comment>
<gene>
    <name evidence="2" type="ORF">PHMEG_0009666</name>
</gene>
<dbReference type="PANTHER" id="PTHR33064">
    <property type="entry name" value="POL PROTEIN"/>
    <property type="match status" value="1"/>
</dbReference>
<keyword evidence="2" id="KW-0548">Nucleotidyltransferase</keyword>
<feature type="compositionally biased region" description="Basic and acidic residues" evidence="1">
    <location>
        <begin position="204"/>
        <end position="223"/>
    </location>
</feature>
<keyword evidence="2" id="KW-0808">Transferase</keyword>
<keyword evidence="2" id="KW-0695">RNA-directed DNA polymerase</keyword>
<dbReference type="AlphaFoldDB" id="A0A225WFY2"/>
<sequence>MIMMNVYTTMKEDIYTRRLLPEVPVMTDDVKIEDIPLCGSDNQTPEEIDRLPQRIWKFRHILIGKGKALPPAARGARPNALKSRKLRIQFREKLADLIKGLLSAKMINYSRSPWASPIVVIIKKHGVGIRLSIDYRLVNSLTQLIIYPMPLINYLLENLELTLWYCSLDMASALKTMQFMRQFCMNCEKLTLLRWWKRLLKRGSDKDRGPQEEQEGDHRKTMDLEAQGPTELDPRWIHAHRLFSALKAKIATTPILRHFDPDRRATVMVYASNWAISGSLLQEHIQSYYP</sequence>
<dbReference type="InterPro" id="IPR043128">
    <property type="entry name" value="Rev_trsase/Diguanyl_cyclase"/>
</dbReference>
<proteinExistence type="predicted"/>
<evidence type="ECO:0000256" key="1">
    <source>
        <dbReference type="SAM" id="MobiDB-lite"/>
    </source>
</evidence>
<evidence type="ECO:0000313" key="2">
    <source>
        <dbReference type="EMBL" id="OWZ16535.1"/>
    </source>
</evidence>
<accession>A0A225WFY2</accession>
<dbReference type="EMBL" id="NBNE01000915">
    <property type="protein sequence ID" value="OWZ16535.1"/>
    <property type="molecule type" value="Genomic_DNA"/>
</dbReference>
<dbReference type="InterPro" id="IPR051320">
    <property type="entry name" value="Viral_Replic_Matur_Polypro"/>
</dbReference>
<keyword evidence="3" id="KW-1185">Reference proteome</keyword>
<protein>
    <submittedName>
        <fullName evidence="2">Reverse transcriptase</fullName>
    </submittedName>
</protein>
<dbReference type="PANTHER" id="PTHR33064:SF37">
    <property type="entry name" value="RIBONUCLEASE H"/>
    <property type="match status" value="1"/>
</dbReference>
<evidence type="ECO:0000313" key="3">
    <source>
        <dbReference type="Proteomes" id="UP000198211"/>
    </source>
</evidence>
<dbReference type="Proteomes" id="UP000198211">
    <property type="component" value="Unassembled WGS sequence"/>
</dbReference>
<reference evidence="3" key="1">
    <citation type="submission" date="2017-03" db="EMBL/GenBank/DDBJ databases">
        <title>Phytopthora megakarya and P. palmivora, two closely related causual agents of cacao black pod achieved similar genome size and gene model numbers by different mechanisms.</title>
        <authorList>
            <person name="Ali S."/>
            <person name="Shao J."/>
            <person name="Larry D.J."/>
            <person name="Kronmiller B."/>
            <person name="Shen D."/>
            <person name="Strem M.D."/>
            <person name="Melnick R.L."/>
            <person name="Guiltinan M.J."/>
            <person name="Tyler B.M."/>
            <person name="Meinhardt L.W."/>
            <person name="Bailey B.A."/>
        </authorList>
    </citation>
    <scope>NUCLEOTIDE SEQUENCE [LARGE SCALE GENOMIC DNA]</scope>
    <source>
        <strain evidence="3">zdho120</strain>
    </source>
</reference>
<name>A0A225WFY2_9STRA</name>
<dbReference type="Gene3D" id="3.30.70.270">
    <property type="match status" value="1"/>
</dbReference>
<dbReference type="OrthoDB" id="120907at2759"/>
<dbReference type="SUPFAM" id="SSF56672">
    <property type="entry name" value="DNA/RNA polymerases"/>
    <property type="match status" value="1"/>
</dbReference>
<dbReference type="GO" id="GO:0003964">
    <property type="term" value="F:RNA-directed DNA polymerase activity"/>
    <property type="evidence" value="ECO:0007669"/>
    <property type="project" value="UniProtKB-KW"/>
</dbReference>
<feature type="region of interest" description="Disordered" evidence="1">
    <location>
        <begin position="204"/>
        <end position="225"/>
    </location>
</feature>